<feature type="signal peptide" evidence="1">
    <location>
        <begin position="1"/>
        <end position="23"/>
    </location>
</feature>
<keyword evidence="1" id="KW-0732">Signal</keyword>
<sequence>MKKLLLLCCLTLCVLTARPQANLKVYYGLLHAHTMLSDGSGTPEEAYAMAKANGLDFFAITEHNHAKAEDSGDERKDGVLIATDPRLYNGQNNVTVTRRWTENGQQQTETISVKPLIKAAAAATTQTFLALYGQEFSTITSGNHVNVFGLPEVITVPNGNFKGFFDLLRQYDSNGLNAVVQLNHPDVHKDLFYKGDDNSVKKNMYNDYGIDAGDLGPDFDNWVKTQSQYTHLIEVLTGPALSKVYRDYKPLEEEYFFYLKQGLRISPTAGQDNHYRTWGSITDARTGVLSESLSEKDILNAFRNNRTFATEDKNLKVVLQVNDATMGSAINATAESELKIKVSISDTDEPNATYDLQIVGGAIKPELSTMAIDWKVEDGILLTKNNVNGGDVPLTGLFAAAEPSFYYIRITQNSGQKKDRAWTAPVWVNLNNAAANVTLTMPTVVPASFYWTSSSSSQVYHKKGCRSIDLIKPENLRSGDIPPAGRTLHACVIETNAEQEP</sequence>
<name>A0ABR7WKW3_9SPHI</name>
<feature type="chain" id="PRO_5046462100" evidence="1">
    <location>
        <begin position="24"/>
        <end position="501"/>
    </location>
</feature>
<protein>
    <submittedName>
        <fullName evidence="2">PHP domain-containing protein</fullName>
    </submittedName>
</protein>
<gene>
    <name evidence="2" type="ORF">IDJ77_03925</name>
</gene>
<keyword evidence="3" id="KW-1185">Reference proteome</keyword>
<proteinExistence type="predicted"/>
<dbReference type="CDD" id="cd07432">
    <property type="entry name" value="PHP_HisPPase"/>
    <property type="match status" value="1"/>
</dbReference>
<evidence type="ECO:0000256" key="1">
    <source>
        <dbReference type="SAM" id="SignalP"/>
    </source>
</evidence>
<dbReference type="Proteomes" id="UP000606600">
    <property type="component" value="Unassembled WGS sequence"/>
</dbReference>
<organism evidence="2 3">
    <name type="scientific">Mucilaginibacter pankratovii</name>
    <dbReference type="NCBI Taxonomy" id="2772110"/>
    <lineage>
        <taxon>Bacteria</taxon>
        <taxon>Pseudomonadati</taxon>
        <taxon>Bacteroidota</taxon>
        <taxon>Sphingobacteriia</taxon>
        <taxon>Sphingobacteriales</taxon>
        <taxon>Sphingobacteriaceae</taxon>
        <taxon>Mucilaginibacter</taxon>
    </lineage>
</organism>
<dbReference type="SUPFAM" id="SSF89550">
    <property type="entry name" value="PHP domain-like"/>
    <property type="match status" value="1"/>
</dbReference>
<comment type="caution">
    <text evidence="2">The sequence shown here is derived from an EMBL/GenBank/DDBJ whole genome shotgun (WGS) entry which is preliminary data.</text>
</comment>
<reference evidence="2 3" key="1">
    <citation type="submission" date="2020-09" db="EMBL/GenBank/DDBJ databases">
        <title>Novel species of Mucilaginibacter isolated from a glacier on the Tibetan Plateau.</title>
        <authorList>
            <person name="Liu Q."/>
            <person name="Xin Y.-H."/>
        </authorList>
    </citation>
    <scope>NUCLEOTIDE SEQUENCE [LARGE SCALE GENOMIC DNA]</scope>
    <source>
        <strain evidence="2 3">ZT4R22</strain>
    </source>
</reference>
<dbReference type="Gene3D" id="3.20.20.140">
    <property type="entry name" value="Metal-dependent hydrolases"/>
    <property type="match status" value="1"/>
</dbReference>
<dbReference type="InterPro" id="IPR016195">
    <property type="entry name" value="Pol/histidinol_Pase-like"/>
</dbReference>
<dbReference type="InterPro" id="IPR052018">
    <property type="entry name" value="PHP_domain"/>
</dbReference>
<dbReference type="EMBL" id="JACWMY010000002">
    <property type="protein sequence ID" value="MBD1362949.1"/>
    <property type="molecule type" value="Genomic_DNA"/>
</dbReference>
<evidence type="ECO:0000313" key="2">
    <source>
        <dbReference type="EMBL" id="MBD1362949.1"/>
    </source>
</evidence>
<evidence type="ECO:0000313" key="3">
    <source>
        <dbReference type="Proteomes" id="UP000606600"/>
    </source>
</evidence>
<dbReference type="PANTHER" id="PTHR42924">
    <property type="entry name" value="EXONUCLEASE"/>
    <property type="match status" value="1"/>
</dbReference>
<dbReference type="PANTHER" id="PTHR42924:SF3">
    <property type="entry name" value="POLYMERASE_HISTIDINOL PHOSPHATASE N-TERMINAL DOMAIN-CONTAINING PROTEIN"/>
    <property type="match status" value="1"/>
</dbReference>
<accession>A0ABR7WKW3</accession>
<dbReference type="NCBIfam" id="NF038032">
    <property type="entry name" value="CehA_McbA_metalo"/>
    <property type="match status" value="1"/>
</dbReference>
<dbReference type="RefSeq" id="WP_191187623.1">
    <property type="nucleotide sequence ID" value="NZ_JACWMY010000002.1"/>
</dbReference>